<evidence type="ECO:0000256" key="2">
    <source>
        <dbReference type="ARBA" id="ARBA00007362"/>
    </source>
</evidence>
<proteinExistence type="inferred from homology"/>
<comment type="similarity">
    <text evidence="2">Belongs to the EamA transporter family.</text>
</comment>
<comment type="subcellular location">
    <subcellularLocation>
        <location evidence="1">Membrane</location>
        <topology evidence="1">Multi-pass membrane protein</topology>
    </subcellularLocation>
</comment>
<dbReference type="Pfam" id="PF00892">
    <property type="entry name" value="EamA"/>
    <property type="match status" value="2"/>
</dbReference>
<feature type="transmembrane region" description="Helical" evidence="6">
    <location>
        <begin position="159"/>
        <end position="178"/>
    </location>
</feature>
<protein>
    <submittedName>
        <fullName evidence="8">Threonine/homoserine efflux transporter RhtA</fullName>
    </submittedName>
</protein>
<feature type="domain" description="EamA" evidence="7">
    <location>
        <begin position="9"/>
        <end position="141"/>
    </location>
</feature>
<dbReference type="Proteomes" id="UP000295765">
    <property type="component" value="Unassembled WGS sequence"/>
</dbReference>
<feature type="transmembrane region" description="Helical" evidence="6">
    <location>
        <begin position="130"/>
        <end position="153"/>
    </location>
</feature>
<evidence type="ECO:0000256" key="6">
    <source>
        <dbReference type="SAM" id="Phobius"/>
    </source>
</evidence>
<keyword evidence="5 6" id="KW-0472">Membrane</keyword>
<feature type="transmembrane region" description="Helical" evidence="6">
    <location>
        <begin position="36"/>
        <end position="59"/>
    </location>
</feature>
<dbReference type="InterPro" id="IPR000620">
    <property type="entry name" value="EamA_dom"/>
</dbReference>
<dbReference type="InterPro" id="IPR037185">
    <property type="entry name" value="EmrE-like"/>
</dbReference>
<keyword evidence="4 6" id="KW-1133">Transmembrane helix</keyword>
<dbReference type="Gene3D" id="1.10.3730.20">
    <property type="match status" value="1"/>
</dbReference>
<feature type="domain" description="EamA" evidence="7">
    <location>
        <begin position="156"/>
        <end position="292"/>
    </location>
</feature>
<gene>
    <name evidence="8" type="ORF">EV699_114126</name>
</gene>
<evidence type="ECO:0000256" key="5">
    <source>
        <dbReference type="ARBA" id="ARBA00023136"/>
    </source>
</evidence>
<dbReference type="GO" id="GO:0016020">
    <property type="term" value="C:membrane"/>
    <property type="evidence" value="ECO:0007669"/>
    <property type="project" value="UniProtKB-SubCell"/>
</dbReference>
<sequence>MRPLRVSPYLLLVLTTLFWSGNFVLGRAIHGTIPPLALSFWRWAVAAVLLAPFVWRGLIEHRALLVRHAPVLTLLGVLGVVNFNTFVYLGLRDTTATNAVLLVSTTPIIIVVLSFLLLGQRISARQGLGVLVSLAGVAVIVARGDLTRIAALSLNRGDAWILGAVSTWAAYSVCLRWRPAALPPLIFLAATMVVGVIVLLPFHLWELAERGSFAITPVTLASIGYVAVFASILAYIFWNRAVAELGANRCGPFLHLMPAFGALLSTLLLGERLYAFHWAGIALIATGLVLASAPRRR</sequence>
<evidence type="ECO:0000259" key="7">
    <source>
        <dbReference type="Pfam" id="PF00892"/>
    </source>
</evidence>
<dbReference type="RefSeq" id="WP_132543628.1">
    <property type="nucleotide sequence ID" value="NZ_SLWY01000014.1"/>
</dbReference>
<feature type="transmembrane region" description="Helical" evidence="6">
    <location>
        <begin position="211"/>
        <end position="238"/>
    </location>
</feature>
<accession>A0A4V2SCS4</accession>
<feature type="transmembrane region" description="Helical" evidence="6">
    <location>
        <begin position="185"/>
        <end position="205"/>
    </location>
</feature>
<feature type="transmembrane region" description="Helical" evidence="6">
    <location>
        <begin position="71"/>
        <end position="91"/>
    </location>
</feature>
<keyword evidence="9" id="KW-1185">Reference proteome</keyword>
<feature type="transmembrane region" description="Helical" evidence="6">
    <location>
        <begin position="97"/>
        <end position="118"/>
    </location>
</feature>
<dbReference type="EMBL" id="SLWY01000014">
    <property type="protein sequence ID" value="TCO80480.1"/>
    <property type="molecule type" value="Genomic_DNA"/>
</dbReference>
<evidence type="ECO:0000256" key="3">
    <source>
        <dbReference type="ARBA" id="ARBA00022692"/>
    </source>
</evidence>
<keyword evidence="3 6" id="KW-0812">Transmembrane</keyword>
<feature type="transmembrane region" description="Helical" evidence="6">
    <location>
        <begin position="275"/>
        <end position="293"/>
    </location>
</feature>
<organism evidence="8 9">
    <name type="scientific">Plasticicumulans lactativorans</name>
    <dbReference type="NCBI Taxonomy" id="1133106"/>
    <lineage>
        <taxon>Bacteria</taxon>
        <taxon>Pseudomonadati</taxon>
        <taxon>Pseudomonadota</taxon>
        <taxon>Gammaproteobacteria</taxon>
        <taxon>Candidatus Competibacteraceae</taxon>
        <taxon>Plasticicumulans</taxon>
    </lineage>
</organism>
<evidence type="ECO:0000313" key="8">
    <source>
        <dbReference type="EMBL" id="TCO80480.1"/>
    </source>
</evidence>
<dbReference type="OrthoDB" id="4167046at2"/>
<evidence type="ECO:0000313" key="9">
    <source>
        <dbReference type="Proteomes" id="UP000295765"/>
    </source>
</evidence>
<dbReference type="AlphaFoldDB" id="A0A4V2SCS4"/>
<dbReference type="SUPFAM" id="SSF103481">
    <property type="entry name" value="Multidrug resistance efflux transporter EmrE"/>
    <property type="match status" value="2"/>
</dbReference>
<dbReference type="PANTHER" id="PTHR32322">
    <property type="entry name" value="INNER MEMBRANE TRANSPORTER"/>
    <property type="match status" value="1"/>
</dbReference>
<dbReference type="InterPro" id="IPR050638">
    <property type="entry name" value="AA-Vitamin_Transporters"/>
</dbReference>
<name>A0A4V2SCS4_9GAMM</name>
<comment type="caution">
    <text evidence="8">The sequence shown here is derived from an EMBL/GenBank/DDBJ whole genome shotgun (WGS) entry which is preliminary data.</text>
</comment>
<feature type="transmembrane region" description="Helical" evidence="6">
    <location>
        <begin position="250"/>
        <end position="269"/>
    </location>
</feature>
<evidence type="ECO:0000256" key="1">
    <source>
        <dbReference type="ARBA" id="ARBA00004141"/>
    </source>
</evidence>
<evidence type="ECO:0000256" key="4">
    <source>
        <dbReference type="ARBA" id="ARBA00022989"/>
    </source>
</evidence>
<dbReference type="PANTHER" id="PTHR32322:SF2">
    <property type="entry name" value="EAMA DOMAIN-CONTAINING PROTEIN"/>
    <property type="match status" value="1"/>
</dbReference>
<reference evidence="8 9" key="1">
    <citation type="submission" date="2019-03" db="EMBL/GenBank/DDBJ databases">
        <title>Genomic Encyclopedia of Type Strains, Phase IV (KMG-IV): sequencing the most valuable type-strain genomes for metagenomic binning, comparative biology and taxonomic classification.</title>
        <authorList>
            <person name="Goeker M."/>
        </authorList>
    </citation>
    <scope>NUCLEOTIDE SEQUENCE [LARGE SCALE GENOMIC DNA]</scope>
    <source>
        <strain evidence="8 9">DSM 25287</strain>
    </source>
</reference>